<dbReference type="Pfam" id="PF11309">
    <property type="entry name" value="DUF3112"/>
    <property type="match status" value="2"/>
</dbReference>
<feature type="transmembrane region" description="Helical" evidence="1">
    <location>
        <begin position="212"/>
        <end position="234"/>
    </location>
</feature>
<organism evidence="2 3">
    <name type="scientific">Talaromyces pinophilus</name>
    <name type="common">Penicillium pinophilum</name>
    <dbReference type="NCBI Taxonomy" id="128442"/>
    <lineage>
        <taxon>Eukaryota</taxon>
        <taxon>Fungi</taxon>
        <taxon>Dikarya</taxon>
        <taxon>Ascomycota</taxon>
        <taxon>Pezizomycotina</taxon>
        <taxon>Eurotiomycetes</taxon>
        <taxon>Eurotiomycetidae</taxon>
        <taxon>Eurotiales</taxon>
        <taxon>Trichocomaceae</taxon>
        <taxon>Talaromyces</taxon>
        <taxon>Talaromyces sect. Talaromyces</taxon>
    </lineage>
</organism>
<gene>
    <name evidence="2" type="ORF">TCE0_043f15606</name>
</gene>
<keyword evidence="1" id="KW-0812">Transmembrane</keyword>
<feature type="transmembrane region" description="Helical" evidence="1">
    <location>
        <begin position="92"/>
        <end position="116"/>
    </location>
</feature>
<feature type="transmembrane region" description="Helical" evidence="1">
    <location>
        <begin position="180"/>
        <end position="200"/>
    </location>
</feature>
<accession>A0A0B8N1G5</accession>
<feature type="transmembrane region" description="Helical" evidence="1">
    <location>
        <begin position="254"/>
        <end position="274"/>
    </location>
</feature>
<dbReference type="EMBL" id="DF933839">
    <property type="protein sequence ID" value="GAM42012.1"/>
    <property type="molecule type" value="Genomic_DNA"/>
</dbReference>
<keyword evidence="1" id="KW-0472">Membrane</keyword>
<dbReference type="AlphaFoldDB" id="A0A0B8N1G5"/>
<keyword evidence="1" id="KW-1133">Transmembrane helix</keyword>
<keyword evidence="3" id="KW-1185">Reference proteome</keyword>
<feature type="transmembrane region" description="Helical" evidence="1">
    <location>
        <begin position="28"/>
        <end position="53"/>
    </location>
</feature>
<feature type="transmembrane region" description="Helical" evidence="1">
    <location>
        <begin position="65"/>
        <end position="86"/>
    </location>
</feature>
<evidence type="ECO:0000313" key="3">
    <source>
        <dbReference type="Proteomes" id="UP000053095"/>
    </source>
</evidence>
<evidence type="ECO:0000313" key="2">
    <source>
        <dbReference type="EMBL" id="GAM42012.1"/>
    </source>
</evidence>
<name>A0A0B8N1G5_TALPI</name>
<evidence type="ECO:0000256" key="1">
    <source>
        <dbReference type="SAM" id="Phobius"/>
    </source>
</evidence>
<dbReference type="PANTHER" id="PTHR35184:SF1">
    <property type="entry name" value="INTEGRAL MEMBRANE PROTEIN"/>
    <property type="match status" value="1"/>
</dbReference>
<protein>
    <submittedName>
        <fullName evidence="2">Uncharacterized protein</fullName>
    </submittedName>
</protein>
<dbReference type="PANTHER" id="PTHR35184">
    <property type="entry name" value="YALI0C10208P"/>
    <property type="match status" value="1"/>
</dbReference>
<proteinExistence type="predicted"/>
<dbReference type="InterPro" id="IPR021460">
    <property type="entry name" value="DUF3112"/>
</dbReference>
<feature type="transmembrane region" description="Helical" evidence="1">
    <location>
        <begin position="137"/>
        <end position="160"/>
    </location>
</feature>
<sequence length="312" mass="34116">MDTAAIAKNGAPYPSLTAQLGLTPSTGVDVPVCCVFLVLYILGAASHMTIFQLNRRKGHKFIPSAVTFGFCVMRTLTCSLRIGWAYKPTNVSLGIASGIFANAGVLALFVLDLIFAQRCLRAAFPKLGWSKMAHNAFLVNYLLIPCVLIMVIVTSVYTHYTLDMSSLSKCRDTLLVATTYMAFFSFLPLALAIIIAIVPKGTDRENFGTGSFAAKLWIVGGTSFLLCLGAAFRAACNFMPTRPATDPYSFQGRACFYVFYFTLEILVVYAFLFARIDKRFWIPNGSRGTYLVDGLAKESSAEEKAAENPETV</sequence>
<reference evidence="3" key="1">
    <citation type="journal article" date="2015" name="Genome Announc.">
        <title>Draft genome sequence of Talaromyces cellulolyticus strain Y-94, a source of lignocellulosic biomass-degrading enzymes.</title>
        <authorList>
            <person name="Fujii T."/>
            <person name="Koike H."/>
            <person name="Sawayama S."/>
            <person name="Yano S."/>
            <person name="Inoue H."/>
        </authorList>
    </citation>
    <scope>NUCLEOTIDE SEQUENCE [LARGE SCALE GENOMIC DNA]</scope>
    <source>
        <strain evidence="3">Y-94</strain>
    </source>
</reference>
<dbReference type="Proteomes" id="UP000053095">
    <property type="component" value="Unassembled WGS sequence"/>
</dbReference>